<dbReference type="STRING" id="795359.TOPB45_0813"/>
<organism evidence="1 2">
    <name type="scientific">Thermodesulfobacterium geofontis (strain OPF15)</name>
    <dbReference type="NCBI Taxonomy" id="795359"/>
    <lineage>
        <taxon>Bacteria</taxon>
        <taxon>Pseudomonadati</taxon>
        <taxon>Thermodesulfobacteriota</taxon>
        <taxon>Thermodesulfobacteria</taxon>
        <taxon>Thermodesulfobacteriales</taxon>
        <taxon>Thermodesulfobacteriaceae</taxon>
        <taxon>Thermodesulfobacterium</taxon>
    </lineage>
</organism>
<dbReference type="Proteomes" id="UP000006583">
    <property type="component" value="Chromosome"/>
</dbReference>
<reference evidence="1 2" key="1">
    <citation type="journal article" date="2013" name="Genome Announc.">
        <title>Complete genome sequence of the hyperthermophilic sulfate-reducing bacterium Thermodesulfobacterium geofontis OPF15T.</title>
        <authorList>
            <person name="Elkins J.G."/>
            <person name="Hamilton-Brehm S.D."/>
            <person name="Lucas S."/>
            <person name="Han J."/>
            <person name="Lapidus A."/>
            <person name="Cheng J.F."/>
            <person name="Goodwin L.A."/>
            <person name="Pitluck S."/>
            <person name="Peters L."/>
            <person name="Mikhailova N."/>
            <person name="Davenport K.W."/>
            <person name="Detter J.C."/>
            <person name="Han C.S."/>
            <person name="Tapia R."/>
            <person name="Land M.L."/>
            <person name="Hauser L."/>
            <person name="Kyrpides N.C."/>
            <person name="Ivanova N.N."/>
            <person name="Pagani I."/>
            <person name="Bruce D."/>
            <person name="Woyke T."/>
            <person name="Cottingham R.W."/>
        </authorList>
    </citation>
    <scope>NUCLEOTIDE SEQUENCE [LARGE SCALE GENOMIC DNA]</scope>
    <source>
        <strain evidence="1 2">OPF15</strain>
    </source>
</reference>
<accession>F8C5E1</accession>
<protein>
    <recommendedName>
        <fullName evidence="3">DUF541 domain-containing protein</fullName>
    </recommendedName>
</protein>
<gene>
    <name evidence="1" type="ordered locus">TOPB45_0813</name>
</gene>
<dbReference type="eggNOG" id="COG2968">
    <property type="taxonomic scope" value="Bacteria"/>
</dbReference>
<name>F8C5E1_THEGP</name>
<evidence type="ECO:0000313" key="1">
    <source>
        <dbReference type="EMBL" id="AEH22913.1"/>
    </source>
</evidence>
<proteinExistence type="predicted"/>
<dbReference type="InterPro" id="IPR007497">
    <property type="entry name" value="SIMPL/DUF541"/>
</dbReference>
<dbReference type="AlphaFoldDB" id="F8C5E1"/>
<evidence type="ECO:0000313" key="2">
    <source>
        <dbReference type="Proteomes" id="UP000006583"/>
    </source>
</evidence>
<dbReference type="RefSeq" id="WP_013909612.1">
    <property type="nucleotide sequence ID" value="NC_015682.1"/>
</dbReference>
<keyword evidence="2" id="KW-1185">Reference proteome</keyword>
<dbReference type="PATRIC" id="fig|795359.3.peg.821"/>
<sequence length="240" mass="27596">MKKTALISLGIGLLSLFNVSKTLSETNVDSKKVTRVSIVLEHKRELQPDILSLRVNIKIKTDKEIDAINILGDVDKRIRKLGLNYKGGNYRIEQNCWWTRKGQVCEGVNGYISYNFELKDYKEQNELYETLNKITETYPSLTFEVSEPVWIASQKLTDKVQNEIKLELIEKAQDFREALTEKLGKTCRITSISFSTERYIPIVFRTTMLKSTQASDIEAPEPKRDEKTIEVSASVDYLCE</sequence>
<dbReference type="OrthoDB" id="9794308at2"/>
<dbReference type="KEGG" id="top:TOPB45_0813"/>
<dbReference type="HOGENOM" id="CLU_101807_0_0_0"/>
<dbReference type="Pfam" id="PF04402">
    <property type="entry name" value="SIMPL"/>
    <property type="match status" value="1"/>
</dbReference>
<evidence type="ECO:0008006" key="3">
    <source>
        <dbReference type="Google" id="ProtNLM"/>
    </source>
</evidence>
<dbReference type="EMBL" id="CP002829">
    <property type="protein sequence ID" value="AEH22913.1"/>
    <property type="molecule type" value="Genomic_DNA"/>
</dbReference>